<dbReference type="AlphaFoldDB" id="A0AAE4Z5W2"/>
<dbReference type="EMBL" id="JAACAK010000026">
    <property type="protein sequence ID" value="NIR74153.1"/>
    <property type="molecule type" value="Genomic_DNA"/>
</dbReference>
<name>A0AAE4Z5W2_9BACT</name>
<gene>
    <name evidence="1" type="ORF">GWO12_03435</name>
</gene>
<reference evidence="1 2" key="1">
    <citation type="submission" date="2020-01" db="EMBL/GenBank/DDBJ databases">
        <title>Genomes assembled from Gulf of Kutch pelagic sediment metagenomes.</title>
        <authorList>
            <person name="Chandrashekar M."/>
            <person name="Mahajan M.S."/>
            <person name="Dave K.J."/>
            <person name="Vatsa P."/>
            <person name="Nathani N.M."/>
        </authorList>
    </citation>
    <scope>NUCLEOTIDE SEQUENCE [LARGE SCALE GENOMIC DNA]</scope>
    <source>
        <strain evidence="1">KS3-K002</strain>
    </source>
</reference>
<sequence length="75" mass="8488">MSETRPVNLIVNLPIDLADEVERVQQHDPEFFEKVLAYGLVRRAVFARLQGVTALHRPSASSWESSSYESSLELT</sequence>
<proteinExistence type="predicted"/>
<dbReference type="Proteomes" id="UP000702544">
    <property type="component" value="Unassembled WGS sequence"/>
</dbReference>
<accession>A0AAE4Z5W2</accession>
<evidence type="ECO:0000313" key="1">
    <source>
        <dbReference type="EMBL" id="NIR74153.1"/>
    </source>
</evidence>
<organism evidence="1 2">
    <name type="scientific">Candidatus Kutchimonas denitrificans</name>
    <dbReference type="NCBI Taxonomy" id="3056748"/>
    <lineage>
        <taxon>Bacteria</taxon>
        <taxon>Pseudomonadati</taxon>
        <taxon>Gemmatimonadota</taxon>
        <taxon>Gemmatimonadia</taxon>
        <taxon>Candidatus Palauibacterales</taxon>
        <taxon>Candidatus Palauibacteraceae</taxon>
        <taxon>Candidatus Kutchimonas</taxon>
    </lineage>
</organism>
<evidence type="ECO:0000313" key="2">
    <source>
        <dbReference type="Proteomes" id="UP000702544"/>
    </source>
</evidence>
<protein>
    <submittedName>
        <fullName evidence="1">Uncharacterized protein</fullName>
    </submittedName>
</protein>
<comment type="caution">
    <text evidence="1">The sequence shown here is derived from an EMBL/GenBank/DDBJ whole genome shotgun (WGS) entry which is preliminary data.</text>
</comment>